<dbReference type="EMBL" id="AMQM01001646">
    <property type="status" value="NOT_ANNOTATED_CDS"/>
    <property type="molecule type" value="Genomic_DNA"/>
</dbReference>
<dbReference type="HOGENOM" id="CLU_837521_0_0_1"/>
<proteinExistence type="predicted"/>
<dbReference type="Proteomes" id="UP000015101">
    <property type="component" value="Unassembled WGS sequence"/>
</dbReference>
<protein>
    <submittedName>
        <fullName evidence="1 2">Uncharacterized protein</fullName>
    </submittedName>
</protein>
<dbReference type="KEGG" id="hro:HELRODRAFT_164383"/>
<dbReference type="InParanoid" id="T1EVC9"/>
<reference evidence="1 3" key="2">
    <citation type="journal article" date="2013" name="Nature">
        <title>Insights into bilaterian evolution from three spiralian genomes.</title>
        <authorList>
            <person name="Simakov O."/>
            <person name="Marletaz F."/>
            <person name="Cho S.J."/>
            <person name="Edsinger-Gonzales E."/>
            <person name="Havlak P."/>
            <person name="Hellsten U."/>
            <person name="Kuo D.H."/>
            <person name="Larsson T."/>
            <person name="Lv J."/>
            <person name="Arendt D."/>
            <person name="Savage R."/>
            <person name="Osoegawa K."/>
            <person name="de Jong P."/>
            <person name="Grimwood J."/>
            <person name="Chapman J.A."/>
            <person name="Shapiro H."/>
            <person name="Aerts A."/>
            <person name="Otillar R.P."/>
            <person name="Terry A.Y."/>
            <person name="Boore J.L."/>
            <person name="Grigoriev I.V."/>
            <person name="Lindberg D.R."/>
            <person name="Seaver E.C."/>
            <person name="Weisblat D.A."/>
            <person name="Putnam N.H."/>
            <person name="Rokhsar D.S."/>
        </authorList>
    </citation>
    <scope>NUCLEOTIDE SEQUENCE</scope>
</reference>
<keyword evidence="3" id="KW-1185">Reference proteome</keyword>
<gene>
    <name evidence="2" type="primary">20200529</name>
    <name evidence="1" type="ORF">HELRODRAFT_164383</name>
</gene>
<dbReference type="RefSeq" id="XP_009027582.1">
    <property type="nucleotide sequence ID" value="XM_009029334.1"/>
</dbReference>
<evidence type="ECO:0000313" key="2">
    <source>
        <dbReference type="EnsemblMetazoa" id="HelroP164383"/>
    </source>
</evidence>
<dbReference type="GeneID" id="20200529"/>
<dbReference type="CTD" id="20200529"/>
<dbReference type="EnsemblMetazoa" id="HelroT164383">
    <property type="protein sequence ID" value="HelroP164383"/>
    <property type="gene ID" value="HelroG164383"/>
</dbReference>
<name>T1EVC9_HELRO</name>
<accession>T1EVC9</accession>
<reference evidence="2" key="3">
    <citation type="submission" date="2015-06" db="UniProtKB">
        <authorList>
            <consortium name="EnsemblMetazoa"/>
        </authorList>
    </citation>
    <scope>IDENTIFICATION</scope>
</reference>
<organism evidence="2 3">
    <name type="scientific">Helobdella robusta</name>
    <name type="common">Californian leech</name>
    <dbReference type="NCBI Taxonomy" id="6412"/>
    <lineage>
        <taxon>Eukaryota</taxon>
        <taxon>Metazoa</taxon>
        <taxon>Spiralia</taxon>
        <taxon>Lophotrochozoa</taxon>
        <taxon>Annelida</taxon>
        <taxon>Clitellata</taxon>
        <taxon>Hirudinea</taxon>
        <taxon>Rhynchobdellida</taxon>
        <taxon>Glossiphoniidae</taxon>
        <taxon>Helobdella</taxon>
    </lineage>
</organism>
<evidence type="ECO:0000313" key="1">
    <source>
        <dbReference type="EMBL" id="ESN94527.1"/>
    </source>
</evidence>
<reference evidence="3" key="1">
    <citation type="submission" date="2012-12" db="EMBL/GenBank/DDBJ databases">
        <authorList>
            <person name="Hellsten U."/>
            <person name="Grimwood J."/>
            <person name="Chapman J.A."/>
            <person name="Shapiro H."/>
            <person name="Aerts A."/>
            <person name="Otillar R.P."/>
            <person name="Terry A.Y."/>
            <person name="Boore J.L."/>
            <person name="Simakov O."/>
            <person name="Marletaz F."/>
            <person name="Cho S.-J."/>
            <person name="Edsinger-Gonzales E."/>
            <person name="Havlak P."/>
            <person name="Kuo D.-H."/>
            <person name="Larsson T."/>
            <person name="Lv J."/>
            <person name="Arendt D."/>
            <person name="Savage R."/>
            <person name="Osoegawa K."/>
            <person name="de Jong P."/>
            <person name="Lindberg D.R."/>
            <person name="Seaver E.C."/>
            <person name="Weisblat D.A."/>
            <person name="Putnam N.H."/>
            <person name="Grigoriev I.V."/>
            <person name="Rokhsar D.S."/>
        </authorList>
    </citation>
    <scope>NUCLEOTIDE SEQUENCE</scope>
</reference>
<dbReference type="AlphaFoldDB" id="T1EVC9"/>
<dbReference type="EMBL" id="KB097571">
    <property type="protein sequence ID" value="ESN94527.1"/>
    <property type="molecule type" value="Genomic_DNA"/>
</dbReference>
<sequence>MSTISSTFIIEFQHLHAKLPYYVDIFTSVDYTDFSETSYRRTFLKTKAGNRLKRCHCFCSLSLYYTLGEVENLPLLGYQHNAAPIFTVGIANNSNLPLCSSVNLDMESIELKERKLSSCSKYDKNSCSQSVAKNEDCSISGNNERLLTKELTDNEREIQLLIQKYLQYREQLIIKSNLKTTLRPLSDNAVKLKNELEKRNNSKTVESNIEMQTSNEINTLRRAMQKLRRWKNGSQQFTYRNMKKLREFLFIAKNKFILTSLQILYQEKSYFSLQTSSKKQNVESVEDEIVSEDLWTILQSKIKKNIENGVPLFKIENIFQDIETLWSNLQQL</sequence>
<evidence type="ECO:0000313" key="3">
    <source>
        <dbReference type="Proteomes" id="UP000015101"/>
    </source>
</evidence>